<accession>A0AC34FF34</accession>
<evidence type="ECO:0000313" key="1">
    <source>
        <dbReference type="Proteomes" id="UP000887579"/>
    </source>
</evidence>
<proteinExistence type="predicted"/>
<protein>
    <submittedName>
        <fullName evidence="2">Beta-ketoacyl-[acyl-carrier-protein] synthase I</fullName>
    </submittedName>
</protein>
<organism evidence="1 2">
    <name type="scientific">Panagrolaimus sp. ES5</name>
    <dbReference type="NCBI Taxonomy" id="591445"/>
    <lineage>
        <taxon>Eukaryota</taxon>
        <taxon>Metazoa</taxon>
        <taxon>Ecdysozoa</taxon>
        <taxon>Nematoda</taxon>
        <taxon>Chromadorea</taxon>
        <taxon>Rhabditida</taxon>
        <taxon>Tylenchina</taxon>
        <taxon>Panagrolaimomorpha</taxon>
        <taxon>Panagrolaimoidea</taxon>
        <taxon>Panagrolaimidae</taxon>
        <taxon>Panagrolaimus</taxon>
    </lineage>
</organism>
<sequence>MAPHRVVITGIGVISSYGCGGQAFWNGLRTGKNPLAFDETLNAVIGAIPKEMDPCLNYSPGQLREMSRGSIFAVEAATEALKKAGLHEMGESFHESTSVNIGMGIADLESIADTGEKCKNGNERKISPYFVPRILTNIPASYVSLKFKLRGGNSSTTTACATGASSISEAFQSIRYGNTRRAVAGAVESCLSPIAVEGFKRMRALATSKDNTVSRPFDSKREGFVLSEGAGILVLERLEDALERKCNIYAEILGYGMGNDAHHLTSPREDGYGSILCMKRCIEDSKIEAKQIEYVNAHATSTPVGDKAEAISIAAFKRHTGHCLGAAGAIETIATALSVRDGIIIGTKNLKETDISADIEFVSAKNSPTIEWKSEDRRIALMNSFGFGGAFVSICLAEFRN</sequence>
<evidence type="ECO:0000313" key="2">
    <source>
        <dbReference type="WBParaSite" id="ES5_v2.g15635.t1"/>
    </source>
</evidence>
<dbReference type="WBParaSite" id="ES5_v2.g15635.t1">
    <property type="protein sequence ID" value="ES5_v2.g15635.t1"/>
    <property type="gene ID" value="ES5_v2.g15635"/>
</dbReference>
<reference evidence="2" key="1">
    <citation type="submission" date="2022-11" db="UniProtKB">
        <authorList>
            <consortium name="WormBaseParasite"/>
        </authorList>
    </citation>
    <scope>IDENTIFICATION</scope>
</reference>
<name>A0AC34FF34_9BILA</name>
<dbReference type="Proteomes" id="UP000887579">
    <property type="component" value="Unplaced"/>
</dbReference>